<keyword evidence="4 7" id="KW-0418">Kinase</keyword>
<dbReference type="InterPro" id="IPR029056">
    <property type="entry name" value="Ribokinase-like"/>
</dbReference>
<dbReference type="Proteomes" id="UP000199632">
    <property type="component" value="Unassembled WGS sequence"/>
</dbReference>
<organism evidence="7 8">
    <name type="scientific">Asanoa ishikariensis</name>
    <dbReference type="NCBI Taxonomy" id="137265"/>
    <lineage>
        <taxon>Bacteria</taxon>
        <taxon>Bacillati</taxon>
        <taxon>Actinomycetota</taxon>
        <taxon>Actinomycetes</taxon>
        <taxon>Micromonosporales</taxon>
        <taxon>Micromonosporaceae</taxon>
        <taxon>Asanoa</taxon>
    </lineage>
</organism>
<dbReference type="InterPro" id="IPR050306">
    <property type="entry name" value="PfkB_Carbo_kinase"/>
</dbReference>
<evidence type="ECO:0000313" key="7">
    <source>
        <dbReference type="EMBL" id="SDZ63846.1"/>
    </source>
</evidence>
<evidence type="ECO:0000256" key="1">
    <source>
        <dbReference type="ARBA" id="ARBA00010688"/>
    </source>
</evidence>
<keyword evidence="3" id="KW-0547">Nucleotide-binding</keyword>
<reference evidence="8" key="1">
    <citation type="submission" date="2016-10" db="EMBL/GenBank/DDBJ databases">
        <authorList>
            <person name="Varghese N."/>
            <person name="Submissions S."/>
        </authorList>
    </citation>
    <scope>NUCLEOTIDE SEQUENCE [LARGE SCALE GENOMIC DNA]</scope>
    <source>
        <strain evidence="8">DSM 44718</strain>
    </source>
</reference>
<evidence type="ECO:0000256" key="2">
    <source>
        <dbReference type="ARBA" id="ARBA00022679"/>
    </source>
</evidence>
<evidence type="ECO:0000256" key="3">
    <source>
        <dbReference type="ARBA" id="ARBA00022741"/>
    </source>
</evidence>
<accession>A0A1H3UNK9</accession>
<dbReference type="PANTHER" id="PTHR43085">
    <property type="entry name" value="HEXOKINASE FAMILY MEMBER"/>
    <property type="match status" value="1"/>
</dbReference>
<dbReference type="InterPro" id="IPR011611">
    <property type="entry name" value="PfkB_dom"/>
</dbReference>
<dbReference type="InterPro" id="IPR002173">
    <property type="entry name" value="Carboh/pur_kinase_PfkB_CS"/>
</dbReference>
<dbReference type="OrthoDB" id="9808601at2"/>
<keyword evidence="2" id="KW-0808">Transferase</keyword>
<dbReference type="CDD" id="cd01166">
    <property type="entry name" value="KdgK"/>
    <property type="match status" value="1"/>
</dbReference>
<evidence type="ECO:0000256" key="5">
    <source>
        <dbReference type="ARBA" id="ARBA00022840"/>
    </source>
</evidence>
<dbReference type="Pfam" id="PF00294">
    <property type="entry name" value="PfkB"/>
    <property type="match status" value="1"/>
</dbReference>
<dbReference type="GO" id="GO:0016301">
    <property type="term" value="F:kinase activity"/>
    <property type="evidence" value="ECO:0007669"/>
    <property type="project" value="UniProtKB-KW"/>
</dbReference>
<gene>
    <name evidence="7" type="ORF">SAMN05421684_7606</name>
</gene>
<name>A0A1H3UNK9_9ACTN</name>
<dbReference type="AlphaFoldDB" id="A0A1H3UNK9"/>
<dbReference type="Gene3D" id="3.40.1190.20">
    <property type="match status" value="1"/>
</dbReference>
<dbReference type="SUPFAM" id="SSF53613">
    <property type="entry name" value="Ribokinase-like"/>
    <property type="match status" value="1"/>
</dbReference>
<keyword evidence="5" id="KW-0067">ATP-binding</keyword>
<evidence type="ECO:0000313" key="8">
    <source>
        <dbReference type="Proteomes" id="UP000199632"/>
    </source>
</evidence>
<dbReference type="RefSeq" id="WP_090803164.1">
    <property type="nucleotide sequence ID" value="NZ_BOND01000029.1"/>
</dbReference>
<evidence type="ECO:0000259" key="6">
    <source>
        <dbReference type="Pfam" id="PF00294"/>
    </source>
</evidence>
<sequence>MPPPVNRSPAAPDIVGLGEAMVLVQPVGGAPLDACAMASVHVAGAELNLLAAAARAGARAAFCSRVGADPFGRRVLAAATALDVDTDLVATADDFPTGVFFKEVRPDGARRVHYYRAGSAASTMDEGDADRALAATPRLVAVSGLTAALGEGPERAVVRLARQAHARGVAVALDPNLRPGLRPVGETLVGLLPYTAYLVLGRDEAPALFGTDDPAEVFALARAAGVGEVVLKAGADGCFYATDDGPVHLPTAAVRVVDPVGAGDAFAGAYLAARLAGIDTRGAAWLGSQFAAGVVATPGDNEGLPDAARARALVSSAGSAASRR</sequence>
<dbReference type="EMBL" id="FNQB01000005">
    <property type="protein sequence ID" value="SDZ63846.1"/>
    <property type="molecule type" value="Genomic_DNA"/>
</dbReference>
<dbReference type="PROSITE" id="PS00584">
    <property type="entry name" value="PFKB_KINASES_2"/>
    <property type="match status" value="1"/>
</dbReference>
<feature type="domain" description="Carbohydrate kinase PfkB" evidence="6">
    <location>
        <begin position="15"/>
        <end position="306"/>
    </location>
</feature>
<protein>
    <submittedName>
        <fullName evidence="7">2-dehydro-3-deoxygluconokinase</fullName>
    </submittedName>
</protein>
<dbReference type="STRING" id="137265.SAMN05421684_7606"/>
<evidence type="ECO:0000256" key="4">
    <source>
        <dbReference type="ARBA" id="ARBA00022777"/>
    </source>
</evidence>
<comment type="similarity">
    <text evidence="1">Belongs to the carbohydrate kinase PfkB family.</text>
</comment>
<dbReference type="PANTHER" id="PTHR43085:SF1">
    <property type="entry name" value="PSEUDOURIDINE KINASE-RELATED"/>
    <property type="match status" value="1"/>
</dbReference>
<proteinExistence type="inferred from homology"/>
<keyword evidence="8" id="KW-1185">Reference proteome</keyword>
<dbReference type="GO" id="GO:0005524">
    <property type="term" value="F:ATP binding"/>
    <property type="evidence" value="ECO:0007669"/>
    <property type="project" value="UniProtKB-KW"/>
</dbReference>